<dbReference type="Proteomes" id="UP000003639">
    <property type="component" value="Unassembled WGS sequence"/>
</dbReference>
<dbReference type="RefSeq" id="WP_006571162.1">
    <property type="nucleotide sequence ID" value="NZ_AAXG02000005.1"/>
</dbReference>
<dbReference type="eggNOG" id="ENOG5033035">
    <property type="taxonomic scope" value="Bacteria"/>
</dbReference>
<comment type="caution">
    <text evidence="1">The sequence shown here is derived from an EMBL/GenBank/DDBJ whole genome shotgun (WGS) entry which is preliminary data.</text>
</comment>
<dbReference type="EMBL" id="AAXG02000005">
    <property type="protein sequence ID" value="EDN01481.1"/>
    <property type="molecule type" value="Genomic_DNA"/>
</dbReference>
<dbReference type="OrthoDB" id="2087128at2"/>
<keyword evidence="2" id="KW-1185">Reference proteome</keyword>
<protein>
    <submittedName>
        <fullName evidence="1">Uncharacterized protein</fullName>
    </submittedName>
</protein>
<evidence type="ECO:0000313" key="2">
    <source>
        <dbReference type="Proteomes" id="UP000003639"/>
    </source>
</evidence>
<reference evidence="1 2" key="2">
    <citation type="submission" date="2007-06" db="EMBL/GenBank/DDBJ databases">
        <title>Draft genome sequence of Pseudoflavonifractor capillosus ATCC 29799.</title>
        <authorList>
            <person name="Sudarsanam P."/>
            <person name="Ley R."/>
            <person name="Guruge J."/>
            <person name="Turnbaugh P.J."/>
            <person name="Mahowald M."/>
            <person name="Liep D."/>
            <person name="Gordon J."/>
        </authorList>
    </citation>
    <scope>NUCLEOTIDE SEQUENCE [LARGE SCALE GENOMIC DNA]</scope>
    <source>
        <strain evidence="1 2">ATCC 29799</strain>
    </source>
</reference>
<gene>
    <name evidence="1" type="ORF">BACCAP_00609</name>
</gene>
<dbReference type="STRING" id="411467.BACCAP_00609"/>
<organism evidence="1 2">
    <name type="scientific">Pseudoflavonifractor capillosus ATCC 29799</name>
    <dbReference type="NCBI Taxonomy" id="411467"/>
    <lineage>
        <taxon>Bacteria</taxon>
        <taxon>Bacillati</taxon>
        <taxon>Bacillota</taxon>
        <taxon>Clostridia</taxon>
        <taxon>Eubacteriales</taxon>
        <taxon>Oscillospiraceae</taxon>
        <taxon>Pseudoflavonifractor</taxon>
    </lineage>
</organism>
<reference evidence="1 2" key="1">
    <citation type="submission" date="2007-04" db="EMBL/GenBank/DDBJ databases">
        <authorList>
            <person name="Fulton L."/>
            <person name="Clifton S."/>
            <person name="Fulton B."/>
            <person name="Xu J."/>
            <person name="Minx P."/>
            <person name="Pepin K.H."/>
            <person name="Johnson M."/>
            <person name="Thiruvilangam P."/>
            <person name="Bhonagiri V."/>
            <person name="Nash W.E."/>
            <person name="Mardis E.R."/>
            <person name="Wilson R.K."/>
        </authorList>
    </citation>
    <scope>NUCLEOTIDE SEQUENCE [LARGE SCALE GENOMIC DNA]</scope>
    <source>
        <strain evidence="1 2">ATCC 29799</strain>
    </source>
</reference>
<name>A6NQY5_9FIRM</name>
<accession>A6NQY5</accession>
<sequence length="180" mass="18637">MAQYYPGAAGGGAMTNAGNSGSLVVPPEENFDTPAMQGSLQQFLADNLGEYVVVEFLIGTNAITRKQGVLYAVGRSVLTLYEETSQTFVVCDMFSVKFVTFYLPGQRPYRVPATSFAPGSMYTPSPAPMPGAQVPGTPAMPGMGWTAQSDPTVMTNSGTAMGSAACPGGFCGGYGVPMSG</sequence>
<dbReference type="AlphaFoldDB" id="A6NQY5"/>
<proteinExistence type="predicted"/>
<evidence type="ECO:0000313" key="1">
    <source>
        <dbReference type="EMBL" id="EDN01481.1"/>
    </source>
</evidence>